<keyword evidence="1" id="KW-0595">Phospholipid degradation</keyword>
<dbReference type="EC" id="3.1.3.27" evidence="1"/>
<feature type="domain" description="YutG/PgpA" evidence="3">
    <location>
        <begin position="18"/>
        <end position="157"/>
    </location>
</feature>
<keyword evidence="5" id="KW-1185">Reference proteome</keyword>
<proteinExistence type="predicted"/>
<feature type="transmembrane region" description="Helical" evidence="2">
    <location>
        <begin position="55"/>
        <end position="76"/>
    </location>
</feature>
<keyword evidence="1" id="KW-0460">Magnesium</keyword>
<gene>
    <name evidence="4" type="ORF">N789_11425</name>
</gene>
<comment type="subcellular location">
    <subcellularLocation>
        <location evidence="1">Cell inner membrane</location>
        <topology evidence="1">Multi-pass membrane protein</topology>
    </subcellularLocation>
</comment>
<dbReference type="PANTHER" id="PTHR36305:SF1">
    <property type="entry name" value="PHOSPHATIDYLGLYCEROPHOSPHATASE A"/>
    <property type="match status" value="1"/>
</dbReference>
<evidence type="ECO:0000259" key="3">
    <source>
        <dbReference type="Pfam" id="PF04608"/>
    </source>
</evidence>
<feature type="transmembrane region" description="Helical" evidence="2">
    <location>
        <begin position="96"/>
        <end position="118"/>
    </location>
</feature>
<protein>
    <recommendedName>
        <fullName evidence="1">Phosphatidylglycerophosphatase A</fullName>
        <ecNumber evidence="1">3.1.3.27</ecNumber>
    </recommendedName>
    <alternativeName>
        <fullName evidence="1">Phosphatidylglycerolphosphate phosphatase A</fullName>
    </alternativeName>
</protein>
<keyword evidence="1" id="KW-0442">Lipid degradation</keyword>
<keyword evidence="1 2" id="KW-0812">Transmembrane</keyword>
<dbReference type="Pfam" id="PF04608">
    <property type="entry name" value="PgpA"/>
    <property type="match status" value="1"/>
</dbReference>
<dbReference type="GO" id="GO:0006655">
    <property type="term" value="P:phosphatidylglycerol biosynthetic process"/>
    <property type="evidence" value="ECO:0007669"/>
    <property type="project" value="UniProtKB-UniPathway"/>
</dbReference>
<dbReference type="PANTHER" id="PTHR36305">
    <property type="entry name" value="PHOSPHATIDYLGLYCEROPHOSPHATASE A"/>
    <property type="match status" value="1"/>
</dbReference>
<comment type="pathway">
    <text evidence="1">Phospholipid metabolism; phosphatidylglycerol biosynthesis; phosphatidylglycerol from CDP-diacylglycerol: step 2/2.</text>
</comment>
<keyword evidence="1 2" id="KW-0472">Membrane</keyword>
<dbReference type="Proteomes" id="UP000029385">
    <property type="component" value="Unassembled WGS sequence"/>
</dbReference>
<accession>A0A091AUP1</accession>
<evidence type="ECO:0000256" key="2">
    <source>
        <dbReference type="SAM" id="Phobius"/>
    </source>
</evidence>
<dbReference type="UniPathway" id="UPA00084">
    <property type="reaction ID" value="UER00504"/>
</dbReference>
<dbReference type="EMBL" id="AVCI01000006">
    <property type="protein sequence ID" value="KFN43166.1"/>
    <property type="molecule type" value="Genomic_DNA"/>
</dbReference>
<evidence type="ECO:0000313" key="4">
    <source>
        <dbReference type="EMBL" id="KFN43166.1"/>
    </source>
</evidence>
<comment type="function">
    <text evidence="1">Lipid phosphatase which dephosphorylates phosphatidylglycerophosphate (PGP) to phosphatidylglycerol (PG).</text>
</comment>
<reference evidence="4 5" key="1">
    <citation type="submission" date="2013-09" db="EMBL/GenBank/DDBJ databases">
        <title>Genome sequencing of Arenimonas oryziterrae.</title>
        <authorList>
            <person name="Chen F."/>
            <person name="Wang G."/>
        </authorList>
    </citation>
    <scope>NUCLEOTIDE SEQUENCE [LARGE SCALE GENOMIC DNA]</scope>
    <source>
        <strain evidence="4 5">YC6267</strain>
    </source>
</reference>
<dbReference type="GO" id="GO:0008962">
    <property type="term" value="F:phosphatidylglycerophosphatase activity"/>
    <property type="evidence" value="ECO:0007669"/>
    <property type="project" value="UniProtKB-EC"/>
</dbReference>
<keyword evidence="1" id="KW-0378">Hydrolase</keyword>
<keyword evidence="1" id="KW-0443">Lipid metabolism</keyword>
<evidence type="ECO:0000256" key="1">
    <source>
        <dbReference type="PIRNR" id="PIRNR006162"/>
    </source>
</evidence>
<comment type="cofactor">
    <cofactor evidence="1">
        <name>Mg(2+)</name>
        <dbReference type="ChEBI" id="CHEBI:18420"/>
    </cofactor>
</comment>
<dbReference type="eggNOG" id="COG1267">
    <property type="taxonomic scope" value="Bacteria"/>
</dbReference>
<dbReference type="GO" id="GO:0046872">
    <property type="term" value="F:metal ion binding"/>
    <property type="evidence" value="ECO:0007669"/>
    <property type="project" value="UniProtKB-KW"/>
</dbReference>
<dbReference type="InterPro" id="IPR007686">
    <property type="entry name" value="YutG/PgpA"/>
</dbReference>
<keyword evidence="1" id="KW-1003">Cell membrane</keyword>
<dbReference type="PIRSF" id="PIRSF006162">
    <property type="entry name" value="PgpA"/>
    <property type="match status" value="1"/>
</dbReference>
<dbReference type="SUPFAM" id="SSF101307">
    <property type="entry name" value="YutG-like"/>
    <property type="match status" value="1"/>
</dbReference>
<dbReference type="InterPro" id="IPR026037">
    <property type="entry name" value="PgpA"/>
</dbReference>
<dbReference type="OrthoDB" id="9804091at2"/>
<sequence>MNDTPSPPRVVLTHPAGWIASGFGVGLSPKAAGTCGSLAALIPWWLWLQHQPWPIYLLVIAAGFAIGVWAAGWVIGKTRIEDPGVVVWDEFIGQWIALWFAPVGLGWLVAGFALFRLFDIWKPWPVRWADDKLHGGFGAMFDDVLAGVYALLVLQAAAYFLR</sequence>
<comment type="catalytic activity">
    <reaction evidence="1">
        <text>a 1,2-diacyl-sn-glycero-3-phospho-(1'-sn-glycero-3'-phosphate) + H2O = a 1,2-diacyl-sn-glycero-3-phospho-(1'-sn-glycerol) + phosphate</text>
        <dbReference type="Rhea" id="RHEA:33751"/>
        <dbReference type="ChEBI" id="CHEBI:15377"/>
        <dbReference type="ChEBI" id="CHEBI:43474"/>
        <dbReference type="ChEBI" id="CHEBI:60110"/>
        <dbReference type="ChEBI" id="CHEBI:64716"/>
        <dbReference type="EC" id="3.1.3.27"/>
    </reaction>
</comment>
<dbReference type="PATRIC" id="fig|1121015.4.peg.1762"/>
<comment type="caution">
    <text evidence="4">The sequence shown here is derived from an EMBL/GenBank/DDBJ whole genome shotgun (WGS) entry which is preliminary data.</text>
</comment>
<dbReference type="CDD" id="cd06971">
    <property type="entry name" value="PgpA"/>
    <property type="match status" value="1"/>
</dbReference>
<keyword evidence="1" id="KW-1208">Phospholipid metabolism</keyword>
<keyword evidence="1" id="KW-0997">Cell inner membrane</keyword>
<dbReference type="STRING" id="1121015.GCA_000420545_02516"/>
<dbReference type="GO" id="GO:0005886">
    <property type="term" value="C:plasma membrane"/>
    <property type="evidence" value="ECO:0007669"/>
    <property type="project" value="UniProtKB-SubCell"/>
</dbReference>
<evidence type="ECO:0000313" key="5">
    <source>
        <dbReference type="Proteomes" id="UP000029385"/>
    </source>
</evidence>
<keyword evidence="1" id="KW-0479">Metal-binding</keyword>
<dbReference type="InterPro" id="IPR036681">
    <property type="entry name" value="PgpA-like_sf"/>
</dbReference>
<keyword evidence="2" id="KW-1133">Transmembrane helix</keyword>
<organism evidence="4 5">
    <name type="scientific">Arenimonas oryziterrae DSM 21050 = YC6267</name>
    <dbReference type="NCBI Taxonomy" id="1121015"/>
    <lineage>
        <taxon>Bacteria</taxon>
        <taxon>Pseudomonadati</taxon>
        <taxon>Pseudomonadota</taxon>
        <taxon>Gammaproteobacteria</taxon>
        <taxon>Lysobacterales</taxon>
        <taxon>Lysobacteraceae</taxon>
        <taxon>Arenimonas</taxon>
    </lineage>
</organism>
<dbReference type="AlphaFoldDB" id="A0A091AUP1"/>
<feature type="transmembrane region" description="Helical" evidence="2">
    <location>
        <begin position="139"/>
        <end position="161"/>
    </location>
</feature>
<dbReference type="GO" id="GO:0009395">
    <property type="term" value="P:phospholipid catabolic process"/>
    <property type="evidence" value="ECO:0007669"/>
    <property type="project" value="UniProtKB-KW"/>
</dbReference>
<dbReference type="RefSeq" id="WP_022970122.1">
    <property type="nucleotide sequence ID" value="NZ_ATVD01000005.1"/>
</dbReference>
<name>A0A091AUP1_9GAMM</name>